<evidence type="ECO:0000256" key="1">
    <source>
        <dbReference type="ARBA" id="ARBA00004141"/>
    </source>
</evidence>
<dbReference type="InterPro" id="IPR007016">
    <property type="entry name" value="O-antigen_ligase-rel_domated"/>
</dbReference>
<accession>A0A1H8XQD1</accession>
<evidence type="ECO:0000313" key="8">
    <source>
        <dbReference type="Proteomes" id="UP000198582"/>
    </source>
</evidence>
<comment type="subcellular location">
    <subcellularLocation>
        <location evidence="1">Membrane</location>
        <topology evidence="1">Multi-pass membrane protein</topology>
    </subcellularLocation>
</comment>
<feature type="transmembrane region" description="Helical" evidence="5">
    <location>
        <begin position="80"/>
        <end position="98"/>
    </location>
</feature>
<dbReference type="AlphaFoldDB" id="A0A1H8XQD1"/>
<keyword evidence="2 5" id="KW-0812">Transmembrane</keyword>
<dbReference type="InterPro" id="IPR051533">
    <property type="entry name" value="WaaL-like"/>
</dbReference>
<evidence type="ECO:0000256" key="3">
    <source>
        <dbReference type="ARBA" id="ARBA00022989"/>
    </source>
</evidence>
<reference evidence="7 8" key="1">
    <citation type="submission" date="2016-10" db="EMBL/GenBank/DDBJ databases">
        <authorList>
            <person name="de Groot N.N."/>
        </authorList>
    </citation>
    <scope>NUCLEOTIDE SEQUENCE [LARGE SCALE GENOMIC DNA]</scope>
    <source>
        <strain evidence="7 8">DSM 44993</strain>
    </source>
</reference>
<keyword evidence="8" id="KW-1185">Reference proteome</keyword>
<feature type="transmembrane region" description="Helical" evidence="5">
    <location>
        <begin position="50"/>
        <end position="68"/>
    </location>
</feature>
<sequence>MALLNNIRQPTPVETGEPTPKLVGASWALLILNTLGSTGAQTVIPLPRSVIQIVTMGALMSAFALALVLNPRVKVRPSAYLMLLSLLLVTSIVASLDLESGLGALFRCFRFAVFVVTLWLLTPWWNGSFTFVRHHIRMFGAVLVSVVIGLAVSPGKAMPGTYGGRLAGAVWPLTPPQVGQYAAVIAGLAALLWLGKRLGYKPALAVIVPSLALLLLSHTRTATLGLVAGLVVALLSLALTSARARKVFAAVVVLGGFSAVVLGGLLQAWFLRGQSEENFSSLTGRAKVWDALLSAPRTINEYIFGVGLTDKSYDGLPIDNSWLAVYHEQGFVGIAIVASFLLVLIAVAVLRPPSLARACAIFLITYCVSASYTEAGLGDASPYLLHLALAATLLAQGGGRLREDDFIPKGRPA</sequence>
<evidence type="ECO:0000256" key="5">
    <source>
        <dbReference type="SAM" id="Phobius"/>
    </source>
</evidence>
<dbReference type="Proteomes" id="UP000198582">
    <property type="component" value="Unassembled WGS sequence"/>
</dbReference>
<dbReference type="PANTHER" id="PTHR37422:SF13">
    <property type="entry name" value="LIPOPOLYSACCHARIDE BIOSYNTHESIS PROTEIN PA4999-RELATED"/>
    <property type="match status" value="1"/>
</dbReference>
<proteinExistence type="predicted"/>
<keyword evidence="4 5" id="KW-0472">Membrane</keyword>
<dbReference type="Pfam" id="PF04932">
    <property type="entry name" value="Wzy_C"/>
    <property type="match status" value="1"/>
</dbReference>
<evidence type="ECO:0000313" key="7">
    <source>
        <dbReference type="EMBL" id="SEP41922.1"/>
    </source>
</evidence>
<dbReference type="GO" id="GO:0016874">
    <property type="term" value="F:ligase activity"/>
    <property type="evidence" value="ECO:0007669"/>
    <property type="project" value="UniProtKB-KW"/>
</dbReference>
<feature type="transmembrane region" description="Helical" evidence="5">
    <location>
        <begin position="224"/>
        <end position="240"/>
    </location>
</feature>
<dbReference type="EMBL" id="FOEF01000008">
    <property type="protein sequence ID" value="SEP41922.1"/>
    <property type="molecule type" value="Genomic_DNA"/>
</dbReference>
<dbReference type="STRING" id="394193.SAMN04489732_108235"/>
<dbReference type="GO" id="GO:0016020">
    <property type="term" value="C:membrane"/>
    <property type="evidence" value="ECO:0007669"/>
    <property type="project" value="UniProtKB-SubCell"/>
</dbReference>
<gene>
    <name evidence="7" type="ORF">SAMN04489732_108235</name>
</gene>
<dbReference type="PANTHER" id="PTHR37422">
    <property type="entry name" value="TEICHURONIC ACID BIOSYNTHESIS PROTEIN TUAE"/>
    <property type="match status" value="1"/>
</dbReference>
<feature type="domain" description="O-antigen ligase-related" evidence="6">
    <location>
        <begin position="206"/>
        <end position="337"/>
    </location>
</feature>
<evidence type="ECO:0000256" key="4">
    <source>
        <dbReference type="ARBA" id="ARBA00023136"/>
    </source>
</evidence>
<keyword evidence="3 5" id="KW-1133">Transmembrane helix</keyword>
<feature type="transmembrane region" description="Helical" evidence="5">
    <location>
        <begin position="138"/>
        <end position="158"/>
    </location>
</feature>
<organism evidence="7 8">
    <name type="scientific">Amycolatopsis saalfeldensis</name>
    <dbReference type="NCBI Taxonomy" id="394193"/>
    <lineage>
        <taxon>Bacteria</taxon>
        <taxon>Bacillati</taxon>
        <taxon>Actinomycetota</taxon>
        <taxon>Actinomycetes</taxon>
        <taxon>Pseudonocardiales</taxon>
        <taxon>Pseudonocardiaceae</taxon>
        <taxon>Amycolatopsis</taxon>
    </lineage>
</organism>
<evidence type="ECO:0000256" key="2">
    <source>
        <dbReference type="ARBA" id="ARBA00022692"/>
    </source>
</evidence>
<name>A0A1H8XQD1_9PSEU</name>
<protein>
    <submittedName>
        <fullName evidence="7">O-antigen ligase like membrane protein</fullName>
    </submittedName>
</protein>
<feature type="transmembrane region" description="Helical" evidence="5">
    <location>
        <begin position="247"/>
        <end position="270"/>
    </location>
</feature>
<keyword evidence="7" id="KW-0436">Ligase</keyword>
<feature type="transmembrane region" description="Helical" evidence="5">
    <location>
        <begin position="330"/>
        <end position="350"/>
    </location>
</feature>
<evidence type="ECO:0000259" key="6">
    <source>
        <dbReference type="Pfam" id="PF04932"/>
    </source>
</evidence>
<feature type="transmembrane region" description="Helical" evidence="5">
    <location>
        <begin position="104"/>
        <end position="126"/>
    </location>
</feature>
<feature type="transmembrane region" description="Helical" evidence="5">
    <location>
        <begin position="178"/>
        <end position="195"/>
    </location>
</feature>
<feature type="transmembrane region" description="Helical" evidence="5">
    <location>
        <begin position="202"/>
        <end position="218"/>
    </location>
</feature>